<keyword evidence="2" id="KW-1133">Transmembrane helix</keyword>
<dbReference type="PROSITE" id="PS51257">
    <property type="entry name" value="PROKAR_LIPOPROTEIN"/>
    <property type="match status" value="1"/>
</dbReference>
<evidence type="ECO:0000256" key="1">
    <source>
        <dbReference type="SAM" id="MobiDB-lite"/>
    </source>
</evidence>
<organism evidence="3 4">
    <name type="scientific">Polyangium mundeleinium</name>
    <dbReference type="NCBI Taxonomy" id="2995306"/>
    <lineage>
        <taxon>Bacteria</taxon>
        <taxon>Pseudomonadati</taxon>
        <taxon>Myxococcota</taxon>
        <taxon>Polyangia</taxon>
        <taxon>Polyangiales</taxon>
        <taxon>Polyangiaceae</taxon>
        <taxon>Polyangium</taxon>
    </lineage>
</organism>
<dbReference type="RefSeq" id="WP_271915509.1">
    <property type="nucleotide sequence ID" value="NZ_JAQNDO010000001.1"/>
</dbReference>
<dbReference type="EMBL" id="JAQNDO010000001">
    <property type="protein sequence ID" value="MDC0740345.1"/>
    <property type="molecule type" value="Genomic_DNA"/>
</dbReference>
<sequence>MSSSGRSTLVILVTLLAPAITGCGMASMIETNTRAIQETTKTMNEAADVLGRSNSNMERMAGELDTLGPPMERLSGLEAPMKDVAALGPVMDRLGAGMSRLEAQMGRMEQGLARLEKPMEDVALLREPMKEVAALDGVMGKVARLDEPMGKLSALRGPMEDVAGMRGSLESMANFGRGDTGVKAAGFAFGALAAWAGATFLGVYLGFLAGMRRLRGTRRAGRKTRSRRAAVVVPIARGGPKAVGSKGARGGKEAHEEEDERGPASGVQRTFGALSLHEEWGSHGPTGAP</sequence>
<feature type="transmembrane region" description="Helical" evidence="2">
    <location>
        <begin position="187"/>
        <end position="209"/>
    </location>
</feature>
<evidence type="ECO:0000313" key="3">
    <source>
        <dbReference type="EMBL" id="MDC0740345.1"/>
    </source>
</evidence>
<gene>
    <name evidence="3" type="ORF">POL67_03245</name>
</gene>
<feature type="region of interest" description="Disordered" evidence="1">
    <location>
        <begin position="238"/>
        <end position="289"/>
    </location>
</feature>
<protein>
    <recommendedName>
        <fullName evidence="5">DUF4349 domain-containing protein</fullName>
    </recommendedName>
</protein>
<name>A0ABT5EEV7_9BACT</name>
<proteinExistence type="predicted"/>
<keyword evidence="4" id="KW-1185">Reference proteome</keyword>
<comment type="caution">
    <text evidence="3">The sequence shown here is derived from an EMBL/GenBank/DDBJ whole genome shotgun (WGS) entry which is preliminary data.</text>
</comment>
<keyword evidence="2" id="KW-0472">Membrane</keyword>
<evidence type="ECO:0000256" key="2">
    <source>
        <dbReference type="SAM" id="Phobius"/>
    </source>
</evidence>
<evidence type="ECO:0008006" key="5">
    <source>
        <dbReference type="Google" id="ProtNLM"/>
    </source>
</evidence>
<reference evidence="3 4" key="1">
    <citation type="submission" date="2022-11" db="EMBL/GenBank/DDBJ databases">
        <title>Minimal conservation of predation-associated metabolite biosynthetic gene clusters underscores biosynthetic potential of Myxococcota including descriptions for ten novel species: Archangium lansinium sp. nov., Myxococcus landrumus sp. nov., Nannocystis bai.</title>
        <authorList>
            <person name="Ahearne A."/>
            <person name="Stevens C."/>
            <person name="Dowd S."/>
        </authorList>
    </citation>
    <scope>NUCLEOTIDE SEQUENCE [LARGE SCALE GENOMIC DNA]</scope>
    <source>
        <strain evidence="3 4">RJM3</strain>
    </source>
</reference>
<keyword evidence="2" id="KW-0812">Transmembrane</keyword>
<evidence type="ECO:0000313" key="4">
    <source>
        <dbReference type="Proteomes" id="UP001221411"/>
    </source>
</evidence>
<accession>A0ABT5EEV7</accession>
<dbReference type="Proteomes" id="UP001221411">
    <property type="component" value="Unassembled WGS sequence"/>
</dbReference>